<feature type="compositionally biased region" description="Basic and acidic residues" evidence="7">
    <location>
        <begin position="1"/>
        <end position="10"/>
    </location>
</feature>
<dbReference type="GeneID" id="17041777"/>
<evidence type="ECO:0000313" key="10">
    <source>
        <dbReference type="Proteomes" id="UP000007264"/>
    </source>
</evidence>
<comment type="caution">
    <text evidence="9">The sequence shown here is derived from an EMBL/GenBank/DDBJ whole genome shotgun (WGS) entry which is preliminary data.</text>
</comment>
<evidence type="ECO:0000256" key="5">
    <source>
        <dbReference type="ARBA" id="ARBA00023242"/>
    </source>
</evidence>
<evidence type="ECO:0000313" key="9">
    <source>
        <dbReference type="EMBL" id="EIE23785.1"/>
    </source>
</evidence>
<dbReference type="InterPro" id="IPR035979">
    <property type="entry name" value="RBD_domain_sf"/>
</dbReference>
<evidence type="ECO:0000256" key="6">
    <source>
        <dbReference type="PROSITE-ProRule" id="PRU00176"/>
    </source>
</evidence>
<dbReference type="eggNOG" id="KOG0118">
    <property type="taxonomic scope" value="Eukaryota"/>
</dbReference>
<feature type="region of interest" description="Disordered" evidence="7">
    <location>
        <begin position="1"/>
        <end position="123"/>
    </location>
</feature>
<name>I0YZG6_COCSC</name>
<gene>
    <name evidence="9" type="ORF">COCSUDRAFT_66096</name>
</gene>
<evidence type="ECO:0000256" key="3">
    <source>
        <dbReference type="ARBA" id="ARBA00022884"/>
    </source>
</evidence>
<feature type="region of interest" description="Disordered" evidence="7">
    <location>
        <begin position="208"/>
        <end position="288"/>
    </location>
</feature>
<feature type="compositionally biased region" description="Pro residues" evidence="7">
    <location>
        <begin position="314"/>
        <end position="333"/>
    </location>
</feature>
<sequence length="406" mass="43219">MAKKNKDAKEASPSGSDSGSGSSSSGSSSSGTSSGSSSSDSASRSPSPAPQSKAKAKANDWDEEAADLPPPPKRSEAAAEKGVGKGKDADEAMPDAMLKAKSKAAEPRDVDKDAAPKANGRATSPVTTRLHVGHLTRNVTEDHIKEIFSTFGAIKSVELSVDKVVNLPRGFAYVEYKDRDEAEKARVHMDGGQLDGNVLSVQFVLVPRKRTPPPAPLPGPPPKRPASPRRDRERGADRDRPRRDDDRRPERPRPQRLPSPPRRRGASPLPYRRQASPPRGRRGRVEGSNYATTGVMTYLAHTMQAAIAAAPQAEPGPPQGGLPPAEAPVPHAPAPQAAPLATAAPPLVPRPPPHPLTSSQGCEVTATKAASARRGLLHFWVVIVRGLQPVWQPIQQFKERLGARAR</sequence>
<feature type="domain" description="RRM" evidence="8">
    <location>
        <begin position="128"/>
        <end position="206"/>
    </location>
</feature>
<evidence type="ECO:0000259" key="8">
    <source>
        <dbReference type="PROSITE" id="PS50102"/>
    </source>
</evidence>
<dbReference type="EMBL" id="AGSI01000007">
    <property type="protein sequence ID" value="EIE23785.1"/>
    <property type="molecule type" value="Genomic_DNA"/>
</dbReference>
<dbReference type="GO" id="GO:0005654">
    <property type="term" value="C:nucleoplasm"/>
    <property type="evidence" value="ECO:0007669"/>
    <property type="project" value="TreeGrafter"/>
</dbReference>
<dbReference type="RefSeq" id="XP_005648329.1">
    <property type="nucleotide sequence ID" value="XM_005648272.1"/>
</dbReference>
<feature type="compositionally biased region" description="Basic and acidic residues" evidence="7">
    <location>
        <begin position="103"/>
        <end position="115"/>
    </location>
</feature>
<dbReference type="GO" id="GO:0003723">
    <property type="term" value="F:RNA binding"/>
    <property type="evidence" value="ECO:0007669"/>
    <property type="project" value="UniProtKB-UniRule"/>
</dbReference>
<dbReference type="PROSITE" id="PS50102">
    <property type="entry name" value="RRM"/>
    <property type="match status" value="1"/>
</dbReference>
<feature type="compositionally biased region" description="Basic and acidic residues" evidence="7">
    <location>
        <begin position="73"/>
        <end position="90"/>
    </location>
</feature>
<evidence type="ECO:0000256" key="1">
    <source>
        <dbReference type="ARBA" id="ARBA00004123"/>
    </source>
</evidence>
<evidence type="ECO:0000256" key="7">
    <source>
        <dbReference type="SAM" id="MobiDB-lite"/>
    </source>
</evidence>
<dbReference type="KEGG" id="csl:COCSUDRAFT_66096"/>
<dbReference type="InterPro" id="IPR000504">
    <property type="entry name" value="RRM_dom"/>
</dbReference>
<feature type="compositionally biased region" description="Low complexity" evidence="7">
    <location>
        <begin position="334"/>
        <end position="345"/>
    </location>
</feature>
<protein>
    <recommendedName>
        <fullName evidence="8">RRM domain-containing protein</fullName>
    </recommendedName>
</protein>
<keyword evidence="5" id="KW-0539">Nucleus</keyword>
<reference evidence="9 10" key="1">
    <citation type="journal article" date="2012" name="Genome Biol.">
        <title>The genome of the polar eukaryotic microalga coccomyxa subellipsoidea reveals traits of cold adaptation.</title>
        <authorList>
            <person name="Blanc G."/>
            <person name="Agarkova I."/>
            <person name="Grimwood J."/>
            <person name="Kuo A."/>
            <person name="Brueggeman A."/>
            <person name="Dunigan D."/>
            <person name="Gurnon J."/>
            <person name="Ladunga I."/>
            <person name="Lindquist E."/>
            <person name="Lucas S."/>
            <person name="Pangilinan J."/>
            <person name="Proschold T."/>
            <person name="Salamov A."/>
            <person name="Schmutz J."/>
            <person name="Weeks D."/>
            <person name="Yamada T."/>
            <person name="Claverie J.M."/>
            <person name="Grigoriev I."/>
            <person name="Van Etten J."/>
            <person name="Lomsadze A."/>
            <person name="Borodovsky M."/>
        </authorList>
    </citation>
    <scope>NUCLEOTIDE SEQUENCE [LARGE SCALE GENOMIC DNA]</scope>
    <source>
        <strain evidence="9 10">C-169</strain>
    </source>
</reference>
<feature type="compositionally biased region" description="Basic and acidic residues" evidence="7">
    <location>
        <begin position="228"/>
        <end position="253"/>
    </location>
</feature>
<keyword evidence="10" id="KW-1185">Reference proteome</keyword>
<proteinExistence type="predicted"/>
<dbReference type="OrthoDB" id="252020at2759"/>
<keyword evidence="3 6" id="KW-0694">RNA-binding</keyword>
<keyword evidence="2" id="KW-0507">mRNA processing</keyword>
<dbReference type="GO" id="GO:0005737">
    <property type="term" value="C:cytoplasm"/>
    <property type="evidence" value="ECO:0007669"/>
    <property type="project" value="TreeGrafter"/>
</dbReference>
<dbReference type="SMART" id="SM00360">
    <property type="entry name" value="RRM"/>
    <property type="match status" value="1"/>
</dbReference>
<dbReference type="Gene3D" id="3.30.70.330">
    <property type="match status" value="1"/>
</dbReference>
<dbReference type="GO" id="GO:0000398">
    <property type="term" value="P:mRNA splicing, via spliceosome"/>
    <property type="evidence" value="ECO:0007669"/>
    <property type="project" value="TreeGrafter"/>
</dbReference>
<keyword evidence="4" id="KW-0508">mRNA splicing</keyword>
<dbReference type="CDD" id="cd12365">
    <property type="entry name" value="RRM_RNPS1"/>
    <property type="match status" value="1"/>
</dbReference>
<feature type="compositionally biased region" description="Pro residues" evidence="7">
    <location>
        <begin position="212"/>
        <end position="225"/>
    </location>
</feature>
<feature type="compositionally biased region" description="Low complexity" evidence="7">
    <location>
        <begin position="12"/>
        <end position="52"/>
    </location>
</feature>
<dbReference type="SUPFAM" id="SSF54928">
    <property type="entry name" value="RNA-binding domain, RBD"/>
    <property type="match status" value="1"/>
</dbReference>
<evidence type="ECO:0000256" key="4">
    <source>
        <dbReference type="ARBA" id="ARBA00023187"/>
    </source>
</evidence>
<comment type="subcellular location">
    <subcellularLocation>
        <location evidence="1">Nucleus</location>
    </subcellularLocation>
</comment>
<evidence type="ECO:0000256" key="2">
    <source>
        <dbReference type="ARBA" id="ARBA00022664"/>
    </source>
</evidence>
<accession>I0YZG6</accession>
<dbReference type="AlphaFoldDB" id="I0YZG6"/>
<dbReference type="STRING" id="574566.I0YZG6"/>
<dbReference type="GO" id="GO:0061574">
    <property type="term" value="C:ASAP complex"/>
    <property type="evidence" value="ECO:0007669"/>
    <property type="project" value="TreeGrafter"/>
</dbReference>
<dbReference type="InterPro" id="IPR034201">
    <property type="entry name" value="RNPS1_RRM"/>
</dbReference>
<dbReference type="InterPro" id="IPR012677">
    <property type="entry name" value="Nucleotide-bd_a/b_plait_sf"/>
</dbReference>
<dbReference type="Pfam" id="PF00076">
    <property type="entry name" value="RRM_1"/>
    <property type="match status" value="1"/>
</dbReference>
<feature type="compositionally biased region" description="Pro residues" evidence="7">
    <location>
        <begin position="346"/>
        <end position="355"/>
    </location>
</feature>
<feature type="region of interest" description="Disordered" evidence="7">
    <location>
        <begin position="311"/>
        <end position="363"/>
    </location>
</feature>
<dbReference type="Proteomes" id="UP000007264">
    <property type="component" value="Unassembled WGS sequence"/>
</dbReference>
<organism evidence="9 10">
    <name type="scientific">Coccomyxa subellipsoidea (strain C-169)</name>
    <name type="common">Green microalga</name>
    <dbReference type="NCBI Taxonomy" id="574566"/>
    <lineage>
        <taxon>Eukaryota</taxon>
        <taxon>Viridiplantae</taxon>
        <taxon>Chlorophyta</taxon>
        <taxon>core chlorophytes</taxon>
        <taxon>Trebouxiophyceae</taxon>
        <taxon>Trebouxiophyceae incertae sedis</taxon>
        <taxon>Coccomyxaceae</taxon>
        <taxon>Coccomyxa</taxon>
        <taxon>Coccomyxa subellipsoidea</taxon>
    </lineage>
</organism>
<dbReference type="PANTHER" id="PTHR15481">
    <property type="entry name" value="RIBONUCLEIC ACID BINDING PROTEIN S1"/>
    <property type="match status" value="1"/>
</dbReference>
<dbReference type="PANTHER" id="PTHR15481:SF0">
    <property type="entry name" value="LD23870P-RELATED"/>
    <property type="match status" value="1"/>
</dbReference>